<dbReference type="NCBIfam" id="TIGR04056">
    <property type="entry name" value="OMP_RagA_SusC"/>
    <property type="match status" value="1"/>
</dbReference>
<dbReference type="InterPro" id="IPR023997">
    <property type="entry name" value="TonB-dep_OMP_SusC/RagA_CS"/>
</dbReference>
<evidence type="ECO:0000256" key="6">
    <source>
        <dbReference type="ARBA" id="ARBA00023237"/>
    </source>
</evidence>
<gene>
    <name evidence="9" type="ORF">HMPREF1077_00658</name>
</gene>
<dbReference type="Proteomes" id="UP000001218">
    <property type="component" value="Unassembled WGS sequence"/>
</dbReference>
<reference evidence="9 10" key="1">
    <citation type="submission" date="2012-02" db="EMBL/GenBank/DDBJ databases">
        <title>The Genome Sequence of Parabacteroides johnsonii CL02T12C29.</title>
        <authorList>
            <consortium name="The Broad Institute Genome Sequencing Platform"/>
            <person name="Earl A."/>
            <person name="Ward D."/>
            <person name="Feldgarden M."/>
            <person name="Gevers D."/>
            <person name="Zitomersky N.L."/>
            <person name="Coyne M.J."/>
            <person name="Comstock L.E."/>
            <person name="Young S.K."/>
            <person name="Zeng Q."/>
            <person name="Gargeya S."/>
            <person name="Fitzgerald M."/>
            <person name="Haas B."/>
            <person name="Abouelleil A."/>
            <person name="Alvarado L."/>
            <person name="Arachchi H.M."/>
            <person name="Berlin A."/>
            <person name="Chapman S.B."/>
            <person name="Gearin G."/>
            <person name="Goldberg J."/>
            <person name="Griggs A."/>
            <person name="Gujja S."/>
            <person name="Hansen M."/>
            <person name="Heiman D."/>
            <person name="Howarth C."/>
            <person name="Larimer J."/>
            <person name="Lui A."/>
            <person name="MacDonald P.J.P."/>
            <person name="McCowen C."/>
            <person name="Montmayeur A."/>
            <person name="Murphy C."/>
            <person name="Neiman D."/>
            <person name="Pearson M."/>
            <person name="Priest M."/>
            <person name="Roberts A."/>
            <person name="Saif S."/>
            <person name="Shea T."/>
            <person name="Sisk P."/>
            <person name="Stolte C."/>
            <person name="Sykes S."/>
            <person name="Wortman J."/>
            <person name="Nusbaum C."/>
            <person name="Birren B."/>
        </authorList>
    </citation>
    <scope>NUCLEOTIDE SEQUENCE [LARGE SCALE GENOMIC DNA]</scope>
    <source>
        <strain evidence="9 10">CL02T12C29</strain>
    </source>
</reference>
<dbReference type="InterPro" id="IPR037066">
    <property type="entry name" value="Plug_dom_sf"/>
</dbReference>
<comment type="caution">
    <text evidence="9">The sequence shown here is derived from an EMBL/GenBank/DDBJ whole genome shotgun (WGS) entry which is preliminary data.</text>
</comment>
<evidence type="ECO:0000313" key="9">
    <source>
        <dbReference type="EMBL" id="EKN13356.1"/>
    </source>
</evidence>
<evidence type="ECO:0000259" key="8">
    <source>
        <dbReference type="Pfam" id="PF07715"/>
    </source>
</evidence>
<proteinExistence type="inferred from homology"/>
<dbReference type="Pfam" id="PF07715">
    <property type="entry name" value="Plug"/>
    <property type="match status" value="1"/>
</dbReference>
<dbReference type="InterPro" id="IPR036942">
    <property type="entry name" value="Beta-barrel_TonB_sf"/>
</dbReference>
<evidence type="ECO:0000313" key="10">
    <source>
        <dbReference type="Proteomes" id="UP000001218"/>
    </source>
</evidence>
<evidence type="ECO:0000256" key="5">
    <source>
        <dbReference type="ARBA" id="ARBA00023136"/>
    </source>
</evidence>
<sequence>MNNFNGKDVLYPFLTHKNVRIMKLVLIMLTVMLFRVSATESYAQSTRINLSMENSTVKDVLKGIESRSEFTFYYNDKVINTNKRVTVNAEDKNISEILALILPDCDFKIYNKNIIITEKKAEETKATQEGKKITGVVLDAFGPVVGANIVEKGTMNGVISDSEGRFVLNVAPGATLIVSYIGYVSQEIKINDQASYTITLREDTETLEEVVVVGYGTMKKKDLTGAVKRVNLEESPAVANTSLSQALVGSTAGVNTAQSGYAGEDVSLSIRGTTSFSASQNPLIVLDGIIYNGAMSDINVNDISSIDILKDASAAAVYGARSANGVILITTKKGKTEKPKVSFNMSIGTQSASNHSANYMNAEEYTRRLADYAYQQDLRAWYKTNPTSDVGRPAYPDLSSREANAYYLRSQEEKDSYLSGAAYDIDWIDKVMQTGLTQDYNIGVSGSSDYVNYYLSGAYHDEEGLLLNDQFKRYTFNAKVDTKVTDWLKIGANINFSHRDYSGVSANFDYATKASPLAAYDFDTPGYHRLELATESSMKDPLQYLAIDNSDLRNTLFLTLNGRIDVPFIKGLSYDFNYSTTRYHRDNNSFYPSDVDGGFINNGKAIKEPENENAYLFNHIFAYQRTFGDHSLNATFVYTKEKRWGDKTTAIAESFDTDNLGYNNLGIGTLFTEKSTAWQESNVGLMGRISYNYKNRYLFTGTVRRDGFSGFGSNNKFVTLPSASIGWVISEEDFNPFEDVYLKLRLSYGQNGNQGIGRYASLAKLGMGAYNYDDDRVISLYPSEMANKDLKWERTSSWNFGIDFGFFNQRLNGSFEVYKSHTTDVLVKRTLPNVTGYSWVWANLGGVDNKGVEVELNSVNIQNKNFSWTSGFTFSLNRDKITDLYGDGTTQDLTNGWFVGESIGAIYSYEMQGVWQEEDLYSGKIYEGWYPGQQKFADLNGDGKIDAEHDRKIIGNKNPNCRFSFSNTLTWKNWSLYFMLNSMLGGGGYYMGGNGLLAPDNSSDYVVRLNQPAIREYWTPENHSNEGLALFRNQPISTSIYQNRGFVRLQDVSLMYSFDKKLLQKTGVISQLQLFLTGKNLYTFTGWDGWDPEYTAFPLTRSLQFGIKLSL</sequence>
<evidence type="ECO:0000256" key="3">
    <source>
        <dbReference type="ARBA" id="ARBA00022452"/>
    </source>
</evidence>
<evidence type="ECO:0000256" key="4">
    <source>
        <dbReference type="ARBA" id="ARBA00022692"/>
    </source>
</evidence>
<dbReference type="InterPro" id="IPR012910">
    <property type="entry name" value="Plug_dom"/>
</dbReference>
<evidence type="ECO:0000256" key="1">
    <source>
        <dbReference type="ARBA" id="ARBA00004571"/>
    </source>
</evidence>
<dbReference type="Gene3D" id="2.40.170.20">
    <property type="entry name" value="TonB-dependent receptor, beta-barrel domain"/>
    <property type="match status" value="1"/>
</dbReference>
<keyword evidence="3 7" id="KW-1134">Transmembrane beta strand</keyword>
<dbReference type="EMBL" id="AGZP01000009">
    <property type="protein sequence ID" value="EKN13356.1"/>
    <property type="molecule type" value="Genomic_DNA"/>
</dbReference>
<dbReference type="OrthoDB" id="9768177at2"/>
<comment type="subcellular location">
    <subcellularLocation>
        <location evidence="1 7">Cell outer membrane</location>
        <topology evidence="1 7">Multi-pass membrane protein</topology>
    </subcellularLocation>
</comment>
<dbReference type="AlphaFoldDB" id="K5ZPC0"/>
<dbReference type="eggNOG" id="COG1629">
    <property type="taxonomic scope" value="Bacteria"/>
</dbReference>
<dbReference type="GO" id="GO:0009279">
    <property type="term" value="C:cell outer membrane"/>
    <property type="evidence" value="ECO:0007669"/>
    <property type="project" value="UniProtKB-SubCell"/>
</dbReference>
<dbReference type="InterPro" id="IPR039426">
    <property type="entry name" value="TonB-dep_rcpt-like"/>
</dbReference>
<evidence type="ECO:0000256" key="7">
    <source>
        <dbReference type="PROSITE-ProRule" id="PRU01360"/>
    </source>
</evidence>
<dbReference type="NCBIfam" id="TIGR04057">
    <property type="entry name" value="SusC_RagA_signa"/>
    <property type="match status" value="1"/>
</dbReference>
<organism evidence="9 10">
    <name type="scientific">Parabacteroides johnsonii CL02T12C29</name>
    <dbReference type="NCBI Taxonomy" id="999419"/>
    <lineage>
        <taxon>Bacteria</taxon>
        <taxon>Pseudomonadati</taxon>
        <taxon>Bacteroidota</taxon>
        <taxon>Bacteroidia</taxon>
        <taxon>Bacteroidales</taxon>
        <taxon>Tannerellaceae</taxon>
        <taxon>Parabacteroides</taxon>
    </lineage>
</organism>
<accession>K5ZPC0</accession>
<keyword evidence="6 7" id="KW-0998">Cell outer membrane</keyword>
<evidence type="ECO:0000256" key="2">
    <source>
        <dbReference type="ARBA" id="ARBA00022448"/>
    </source>
</evidence>
<dbReference type="InterPro" id="IPR023996">
    <property type="entry name" value="TonB-dep_OMP_SusC/RagA"/>
</dbReference>
<dbReference type="HOGENOM" id="CLU_004317_0_2_10"/>
<dbReference type="PROSITE" id="PS52016">
    <property type="entry name" value="TONB_DEPENDENT_REC_3"/>
    <property type="match status" value="1"/>
</dbReference>
<dbReference type="InterPro" id="IPR008969">
    <property type="entry name" value="CarboxyPept-like_regulatory"/>
</dbReference>
<dbReference type="SUPFAM" id="SSF56935">
    <property type="entry name" value="Porins"/>
    <property type="match status" value="1"/>
</dbReference>
<keyword evidence="5 7" id="KW-0472">Membrane</keyword>
<dbReference type="Gene3D" id="2.170.130.10">
    <property type="entry name" value="TonB-dependent receptor, plug domain"/>
    <property type="match status" value="1"/>
</dbReference>
<keyword evidence="2 7" id="KW-0813">Transport</keyword>
<feature type="domain" description="TonB-dependent receptor plug" evidence="8">
    <location>
        <begin position="219"/>
        <end position="326"/>
    </location>
</feature>
<name>K5ZPC0_9BACT</name>
<comment type="similarity">
    <text evidence="7">Belongs to the TonB-dependent receptor family.</text>
</comment>
<protein>
    <submittedName>
        <fullName evidence="9">SusC/RagA family TonB-linked outer membrane protein</fullName>
    </submittedName>
</protein>
<keyword evidence="4 7" id="KW-0812">Transmembrane</keyword>
<dbReference type="Gene3D" id="2.60.40.1120">
    <property type="entry name" value="Carboxypeptidase-like, regulatory domain"/>
    <property type="match status" value="1"/>
</dbReference>
<dbReference type="SUPFAM" id="SSF49464">
    <property type="entry name" value="Carboxypeptidase regulatory domain-like"/>
    <property type="match status" value="1"/>
</dbReference>
<dbReference type="Pfam" id="PF13715">
    <property type="entry name" value="CarbopepD_reg_2"/>
    <property type="match status" value="1"/>
</dbReference>